<dbReference type="AlphaFoldDB" id="A0A9W9DWD9"/>
<reference evidence="3" key="1">
    <citation type="submission" date="2022-08" db="EMBL/GenBank/DDBJ databases">
        <title>A Global Phylogenomic Analysis of the Shiitake Genus Lentinula.</title>
        <authorList>
            <consortium name="DOE Joint Genome Institute"/>
            <person name="Sierra-Patev S."/>
            <person name="Min B."/>
            <person name="Naranjo-Ortiz M."/>
            <person name="Looney B."/>
            <person name="Konkel Z."/>
            <person name="Slot J.C."/>
            <person name="Sakamoto Y."/>
            <person name="Steenwyk J.L."/>
            <person name="Rokas A."/>
            <person name="Carro J."/>
            <person name="Camarero S."/>
            <person name="Ferreira P."/>
            <person name="Molpeceres G."/>
            <person name="Ruiz-Duenas F.J."/>
            <person name="Serrano A."/>
            <person name="Henrissat B."/>
            <person name="Drula E."/>
            <person name="Hughes K.W."/>
            <person name="Mata J.L."/>
            <person name="Ishikawa N.K."/>
            <person name="Vargas-Isla R."/>
            <person name="Ushijima S."/>
            <person name="Smith C.A."/>
            <person name="Ahrendt S."/>
            <person name="Andreopoulos W."/>
            <person name="He G."/>
            <person name="Labutti K."/>
            <person name="Lipzen A."/>
            <person name="Ng V."/>
            <person name="Riley R."/>
            <person name="Sandor L."/>
            <person name="Barry K."/>
            <person name="Martinez A.T."/>
            <person name="Xiao Y."/>
            <person name="Gibbons J.G."/>
            <person name="Terashima K."/>
            <person name="Grigoriev I.V."/>
            <person name="Hibbett D.S."/>
        </authorList>
    </citation>
    <scope>NUCLEOTIDE SEQUENCE</scope>
    <source>
        <strain evidence="3">JLM2183</strain>
    </source>
</reference>
<evidence type="ECO:0000313" key="4">
    <source>
        <dbReference type="Proteomes" id="UP001150266"/>
    </source>
</evidence>
<keyword evidence="4" id="KW-1185">Reference proteome</keyword>
<feature type="coiled-coil region" evidence="1">
    <location>
        <begin position="34"/>
        <end position="61"/>
    </location>
</feature>
<dbReference type="InterPro" id="IPR032675">
    <property type="entry name" value="LRR_dom_sf"/>
</dbReference>
<evidence type="ECO:0000256" key="1">
    <source>
        <dbReference type="SAM" id="Coils"/>
    </source>
</evidence>
<dbReference type="EMBL" id="JAOTPV010000014">
    <property type="protein sequence ID" value="KAJ4475794.1"/>
    <property type="molecule type" value="Genomic_DNA"/>
</dbReference>
<proteinExistence type="predicted"/>
<comment type="caution">
    <text evidence="3">The sequence shown here is derived from an EMBL/GenBank/DDBJ whole genome shotgun (WGS) entry which is preliminary data.</text>
</comment>
<dbReference type="SUPFAM" id="SSF52047">
    <property type="entry name" value="RNI-like"/>
    <property type="match status" value="1"/>
</dbReference>
<sequence>MENRLSKLLVSNNVPTEEDVGYITDLCSESAQELDRLNHQILQLQSSLQSITGKRDELQKKLDVYRAVLSPLRRCPTEILQQIFTWTLESFPILSSDEGPLFLGRICSRWRSISIATPELWSAVHVTVPEALHTFQEFNVKCERLRHGFSTWLQRAGMLPLHISVFSRNEDTYQEDVPQVARTLSLLVPLCKQWKYLSLQVPASSLHVFSELRGIDVPQLESAVIACSDSNPFVLDHASRHPPFLETAPFLRRINLGDAGPLFRPVVPWNQLHFLSLDYNDWNFGAQELMHILAKCTELRECVLIIHARTDLTTTLDNPISLPHLEKLSVSTNSIVMAEVLDQLSLPSLRHLHLEGYRAELNTIVLASLKGMLHRSQYPLQSLKLDVKRSTNLTTSLVIDLLRAMPSLKALVFTESSTQTPIIDEELLKALSNSEDLLCPRLEIIHLPDRFTFSELTLEQFLAMRLDPTLKEVTMLRAVYIVSYRRGLAERFARYGERVNIVEDIPYRNLPYMGRPLSRLIEYSDEY</sequence>
<evidence type="ECO:0000313" key="2">
    <source>
        <dbReference type="EMBL" id="KAJ4475794.1"/>
    </source>
</evidence>
<dbReference type="EMBL" id="JAOTPV010000002">
    <property type="protein sequence ID" value="KAJ4488556.1"/>
    <property type="molecule type" value="Genomic_DNA"/>
</dbReference>
<name>A0A9W9DWD9_9AGAR</name>
<protein>
    <recommendedName>
        <fullName evidence="5">F-box domain-containing protein</fullName>
    </recommendedName>
</protein>
<evidence type="ECO:0000313" key="3">
    <source>
        <dbReference type="EMBL" id="KAJ4488556.1"/>
    </source>
</evidence>
<gene>
    <name evidence="3" type="ORF">J3R30DRAFT_3437216</name>
    <name evidence="2" type="ORF">J3R30DRAFT_3503012</name>
</gene>
<evidence type="ECO:0008006" key="5">
    <source>
        <dbReference type="Google" id="ProtNLM"/>
    </source>
</evidence>
<accession>A0A9W9DWD9</accession>
<dbReference type="Gene3D" id="3.80.10.10">
    <property type="entry name" value="Ribonuclease Inhibitor"/>
    <property type="match status" value="1"/>
</dbReference>
<dbReference type="Proteomes" id="UP001150266">
    <property type="component" value="Unassembled WGS sequence"/>
</dbReference>
<dbReference type="OrthoDB" id="3365698at2759"/>
<organism evidence="3 4">
    <name type="scientific">Lentinula aciculospora</name>
    <dbReference type="NCBI Taxonomy" id="153920"/>
    <lineage>
        <taxon>Eukaryota</taxon>
        <taxon>Fungi</taxon>
        <taxon>Dikarya</taxon>
        <taxon>Basidiomycota</taxon>
        <taxon>Agaricomycotina</taxon>
        <taxon>Agaricomycetes</taxon>
        <taxon>Agaricomycetidae</taxon>
        <taxon>Agaricales</taxon>
        <taxon>Marasmiineae</taxon>
        <taxon>Omphalotaceae</taxon>
        <taxon>Lentinula</taxon>
    </lineage>
</organism>
<keyword evidence="1" id="KW-0175">Coiled coil</keyword>